<evidence type="ECO:0000313" key="5">
    <source>
        <dbReference type="Proteomes" id="UP001596507"/>
    </source>
</evidence>
<feature type="transmembrane region" description="Helical" evidence="2">
    <location>
        <begin position="102"/>
        <end position="124"/>
    </location>
</feature>
<feature type="transmembrane region" description="Helical" evidence="2">
    <location>
        <begin position="363"/>
        <end position="383"/>
    </location>
</feature>
<dbReference type="Pfam" id="PF04024">
    <property type="entry name" value="PspC"/>
    <property type="match status" value="1"/>
</dbReference>
<keyword evidence="5" id="KW-1185">Reference proteome</keyword>
<feature type="region of interest" description="Disordered" evidence="1">
    <location>
        <begin position="255"/>
        <end position="294"/>
    </location>
</feature>
<organism evidence="4 5">
    <name type="scientific">Microbacterium fluvii</name>
    <dbReference type="NCBI Taxonomy" id="415215"/>
    <lineage>
        <taxon>Bacteria</taxon>
        <taxon>Bacillati</taxon>
        <taxon>Actinomycetota</taxon>
        <taxon>Actinomycetes</taxon>
        <taxon>Micrococcales</taxon>
        <taxon>Microbacteriaceae</taxon>
        <taxon>Microbacterium</taxon>
    </lineage>
</organism>
<dbReference type="InterPro" id="IPR007168">
    <property type="entry name" value="Phageshock_PspC_N"/>
</dbReference>
<dbReference type="RefSeq" id="WP_262872581.1">
    <property type="nucleotide sequence ID" value="NZ_BAABKW010000018.1"/>
</dbReference>
<dbReference type="EMBL" id="JBHTBE010000001">
    <property type="protein sequence ID" value="MFC7267649.1"/>
    <property type="molecule type" value="Genomic_DNA"/>
</dbReference>
<evidence type="ECO:0000256" key="1">
    <source>
        <dbReference type="SAM" id="MobiDB-lite"/>
    </source>
</evidence>
<evidence type="ECO:0000256" key="2">
    <source>
        <dbReference type="SAM" id="Phobius"/>
    </source>
</evidence>
<keyword evidence="2" id="KW-1133">Transmembrane helix</keyword>
<feature type="compositionally biased region" description="Basic and acidic residues" evidence="1">
    <location>
        <begin position="259"/>
        <end position="276"/>
    </location>
</feature>
<feature type="transmembrane region" description="Helical" evidence="2">
    <location>
        <begin position="304"/>
        <end position="327"/>
    </location>
</feature>
<keyword evidence="2" id="KW-0812">Transmembrane</keyword>
<feature type="region of interest" description="Disordered" evidence="1">
    <location>
        <begin position="165"/>
        <end position="231"/>
    </location>
</feature>
<evidence type="ECO:0000259" key="3">
    <source>
        <dbReference type="Pfam" id="PF04024"/>
    </source>
</evidence>
<feature type="transmembrane region" description="Helical" evidence="2">
    <location>
        <begin position="136"/>
        <end position="158"/>
    </location>
</feature>
<evidence type="ECO:0000313" key="4">
    <source>
        <dbReference type="EMBL" id="MFC7267649.1"/>
    </source>
</evidence>
<feature type="transmembrane region" description="Helical" evidence="2">
    <location>
        <begin position="333"/>
        <end position="356"/>
    </location>
</feature>
<feature type="domain" description="Phage shock protein PspC N-terminal" evidence="3">
    <location>
        <begin position="34"/>
        <end position="83"/>
    </location>
</feature>
<name>A0ABW2HD15_9MICO</name>
<accession>A0ABW2HD15</accession>
<sequence length="522" mass="54228">MTTTAVADPGPPPLAPPRSNRFFAWTSGIGIVRGDGWIGGVAAGVAARLRIDPLIVRGILVVTALFGLPALLAYAVAWAVLPDLGGRIHLQDALRGRFSAASIGIVLFAVAGLLPAPLAVALGLPTLALFADPRGAIVFAFFGVLGLAVIAGLVFFIVRSARRAPGAPVPDLRTASAASEAPDSSIDESASGADPTVEDEAMDAAATEPASIASSDSGAEPYDDAAPIDDSAPIDAQQASDELAAWREQHAAWRAQDAQWRREQQDAARAAREQARRERHAHGAQFSAEAAERRRVRRATSPRTSAAFVAVVLGAAAVLGAVTALSVPAADRSFAPAMGLFCATLVVGLGMFAAGALRRRSGFLAFVAIVLLVVGAGVAALPLGKNLVLGDTWISNAAPERTSVAQPFGWLGITVLDTGGEGEPITVRKGTGTTEIRIEAGVEVHLTATLGDAWVQLYRERADGATVDVERVETTPTADGRFALDDRFSTVDEPTTRQQVTLDQTSGSISIYLVEAAEEDAS</sequence>
<gene>
    <name evidence="4" type="ORF">ACFQRL_01610</name>
</gene>
<reference evidence="5" key="1">
    <citation type="journal article" date="2019" name="Int. J. Syst. Evol. Microbiol.">
        <title>The Global Catalogue of Microorganisms (GCM) 10K type strain sequencing project: providing services to taxonomists for standard genome sequencing and annotation.</title>
        <authorList>
            <consortium name="The Broad Institute Genomics Platform"/>
            <consortium name="The Broad Institute Genome Sequencing Center for Infectious Disease"/>
            <person name="Wu L."/>
            <person name="Ma J."/>
        </authorList>
    </citation>
    <scope>NUCLEOTIDE SEQUENCE [LARGE SCALE GENOMIC DNA]</scope>
    <source>
        <strain evidence="5">CGMCC 1.15772</strain>
    </source>
</reference>
<proteinExistence type="predicted"/>
<feature type="transmembrane region" description="Helical" evidence="2">
    <location>
        <begin position="54"/>
        <end position="81"/>
    </location>
</feature>
<keyword evidence="2" id="KW-0472">Membrane</keyword>
<dbReference type="Proteomes" id="UP001596507">
    <property type="component" value="Unassembled WGS sequence"/>
</dbReference>
<comment type="caution">
    <text evidence="4">The sequence shown here is derived from an EMBL/GenBank/DDBJ whole genome shotgun (WGS) entry which is preliminary data.</text>
</comment>
<protein>
    <submittedName>
        <fullName evidence="4">PspC domain-containing protein</fullName>
    </submittedName>
</protein>